<dbReference type="InterPro" id="IPR027417">
    <property type="entry name" value="P-loop_NTPase"/>
</dbReference>
<dbReference type="GO" id="GO:0005524">
    <property type="term" value="F:ATP binding"/>
    <property type="evidence" value="ECO:0007669"/>
    <property type="project" value="UniProtKB-KW"/>
</dbReference>
<evidence type="ECO:0000313" key="7">
    <source>
        <dbReference type="Proteomes" id="UP000076066"/>
    </source>
</evidence>
<keyword evidence="2" id="KW-0547">Nucleotide-binding</keyword>
<dbReference type="Pfam" id="PF00005">
    <property type="entry name" value="ABC_tran"/>
    <property type="match status" value="1"/>
</dbReference>
<dbReference type="KEGG" id="hjo:AY555_10580"/>
<dbReference type="InterPro" id="IPR003593">
    <property type="entry name" value="AAA+_ATPase"/>
</dbReference>
<dbReference type="GO" id="GO:0016887">
    <property type="term" value="F:ATP hydrolysis activity"/>
    <property type="evidence" value="ECO:0007669"/>
    <property type="project" value="InterPro"/>
</dbReference>
<dbReference type="Proteomes" id="UP000076066">
    <property type="component" value="Plasmid unnamed 2"/>
</dbReference>
<dbReference type="InterPro" id="IPR003439">
    <property type="entry name" value="ABC_transporter-like_ATP-bd"/>
</dbReference>
<keyword evidence="4" id="KW-1278">Translocase</keyword>
<name>A0A143DGC2_9PROT</name>
<keyword evidence="3" id="KW-0067">ATP-binding</keyword>
<dbReference type="Gene3D" id="3.40.50.300">
    <property type="entry name" value="P-loop containing nucleotide triphosphate hydrolases"/>
    <property type="match status" value="1"/>
</dbReference>
<evidence type="ECO:0000256" key="4">
    <source>
        <dbReference type="ARBA" id="ARBA00022967"/>
    </source>
</evidence>
<dbReference type="PROSITE" id="PS00211">
    <property type="entry name" value="ABC_TRANSPORTER_1"/>
    <property type="match status" value="1"/>
</dbReference>
<geneLocation type="plasmid" evidence="6 7">
    <name>unnamed 2</name>
</geneLocation>
<dbReference type="SMART" id="SM00382">
    <property type="entry name" value="AAA"/>
    <property type="match status" value="1"/>
</dbReference>
<evidence type="ECO:0000256" key="2">
    <source>
        <dbReference type="ARBA" id="ARBA00022741"/>
    </source>
</evidence>
<protein>
    <submittedName>
        <fullName evidence="6">Uncharacterized protein</fullName>
    </submittedName>
</protein>
<evidence type="ECO:0000256" key="5">
    <source>
        <dbReference type="ARBA" id="ARBA00037066"/>
    </source>
</evidence>
<dbReference type="InterPro" id="IPR017871">
    <property type="entry name" value="ABC_transporter-like_CS"/>
</dbReference>
<dbReference type="SUPFAM" id="SSF52540">
    <property type="entry name" value="P-loop containing nucleoside triphosphate hydrolases"/>
    <property type="match status" value="1"/>
</dbReference>
<organism evidence="6 7">
    <name type="scientific">Haematospirillum jordaniae</name>
    <dbReference type="NCBI Taxonomy" id="1549855"/>
    <lineage>
        <taxon>Bacteria</taxon>
        <taxon>Pseudomonadati</taxon>
        <taxon>Pseudomonadota</taxon>
        <taxon>Alphaproteobacteria</taxon>
        <taxon>Rhodospirillales</taxon>
        <taxon>Novispirillaceae</taxon>
        <taxon>Haematospirillum</taxon>
    </lineage>
</organism>
<dbReference type="PANTHER" id="PTHR42794">
    <property type="entry name" value="HEMIN IMPORT ATP-BINDING PROTEIN HMUV"/>
    <property type="match status" value="1"/>
</dbReference>
<gene>
    <name evidence="6" type="ORF">AY555_10580</name>
</gene>
<dbReference type="EMBL" id="CP014527">
    <property type="protein sequence ID" value="AMW35814.1"/>
    <property type="molecule type" value="Genomic_DNA"/>
</dbReference>
<reference evidence="6 7" key="1">
    <citation type="submission" date="2016-02" db="EMBL/GenBank/DDBJ databases">
        <title>Complete Genome of H5569, the type strain of the newly described species Haematospirillium jordaniae.</title>
        <authorList>
            <person name="Nicholson A.C."/>
            <person name="Humrighouse B.W."/>
            <person name="Loparov V."/>
            <person name="McQuiston J.R."/>
        </authorList>
    </citation>
    <scope>NUCLEOTIDE SEQUENCE [LARGE SCALE GENOMIC DNA]</scope>
    <source>
        <strain evidence="6 7">H5569</strain>
        <plasmid evidence="7">Plasmid unnamed 2</plasmid>
    </source>
</reference>
<keyword evidence="6" id="KW-0614">Plasmid</keyword>
<dbReference type="CDD" id="cd03214">
    <property type="entry name" value="ABC_Iron-Siderophores_B12_Hemin"/>
    <property type="match status" value="1"/>
</dbReference>
<evidence type="ECO:0000313" key="6">
    <source>
        <dbReference type="EMBL" id="AMW35814.1"/>
    </source>
</evidence>
<evidence type="ECO:0000256" key="1">
    <source>
        <dbReference type="ARBA" id="ARBA00022448"/>
    </source>
</evidence>
<dbReference type="PROSITE" id="PS50893">
    <property type="entry name" value="ABC_TRANSPORTER_2"/>
    <property type="match status" value="1"/>
</dbReference>
<sequence length="272" mass="29000">MTSLLACSVLVTPGHTVRIQAERFEAPKGALTGLIGPNGAGKSTLLKAIAGVVPARGVFTLEDMLLPAPETRARARLVGYLPQGHILHWSLSVRQVVELGRLPWAGRWRSGKADCKAVDRAMERVGIESLGKRDATTLSGGEKAKVMLARVLATETPVILADEPTANLDPAHQIAVCELLADLAKRENRSVTIVLHDLCLAARFCDHIAIMDKGCLGLSGTPEDVLVPSVIDPVYGVSFTNIKIGTFPVILAGSLITQDEPSIGRNHASQKE</sequence>
<evidence type="ECO:0000256" key="3">
    <source>
        <dbReference type="ARBA" id="ARBA00022840"/>
    </source>
</evidence>
<dbReference type="PANTHER" id="PTHR42794:SF1">
    <property type="entry name" value="HEMIN IMPORT ATP-BINDING PROTEIN HMUV"/>
    <property type="match status" value="1"/>
</dbReference>
<keyword evidence="1" id="KW-0813">Transport</keyword>
<proteinExistence type="predicted"/>
<dbReference type="OrthoDB" id="9810077at2"/>
<dbReference type="RefSeq" id="WP_066137129.1">
    <property type="nucleotide sequence ID" value="NZ_CP014527.1"/>
</dbReference>
<accession>A0A143DGC2</accession>
<keyword evidence="7" id="KW-1185">Reference proteome</keyword>
<comment type="function">
    <text evidence="5">Part of the ABC transporter complex HmuTUV involved in hemin import. Responsible for energy coupling to the transport system.</text>
</comment>
<dbReference type="GeneID" id="53317596"/>
<dbReference type="AlphaFoldDB" id="A0A143DGC2"/>